<dbReference type="InterPro" id="IPR003646">
    <property type="entry name" value="SH3-like_bac-type"/>
</dbReference>
<accession>A0A844ANV2</accession>
<dbReference type="EMBL" id="WIXK01000018">
    <property type="protein sequence ID" value="MQY44445.1"/>
    <property type="molecule type" value="Genomic_DNA"/>
</dbReference>
<evidence type="ECO:0000313" key="3">
    <source>
        <dbReference type="EMBL" id="MQY44445.1"/>
    </source>
</evidence>
<reference evidence="3 4" key="1">
    <citation type="submission" date="2019-10" db="EMBL/GenBank/DDBJ databases">
        <title>Epibacterium sp. nov., isolated from seawater.</title>
        <authorList>
            <person name="Zhang X."/>
            <person name="Li N."/>
        </authorList>
    </citation>
    <scope>NUCLEOTIDE SEQUENCE [LARGE SCALE GENOMIC DNA]</scope>
    <source>
        <strain evidence="3 4">SM1969</strain>
    </source>
</reference>
<name>A0A844ANV2_9RHOB</name>
<keyword evidence="4" id="KW-1185">Reference proteome</keyword>
<feature type="region of interest" description="Disordered" evidence="1">
    <location>
        <begin position="35"/>
        <end position="61"/>
    </location>
</feature>
<feature type="domain" description="SH3b" evidence="2">
    <location>
        <begin position="145"/>
        <end position="210"/>
    </location>
</feature>
<gene>
    <name evidence="3" type="ORF">GG681_17515</name>
</gene>
<comment type="caution">
    <text evidence="3">The sequence shown here is derived from an EMBL/GenBank/DDBJ whole genome shotgun (WGS) entry which is preliminary data.</text>
</comment>
<dbReference type="AlphaFoldDB" id="A0A844ANV2"/>
<dbReference type="Proteomes" id="UP000436694">
    <property type="component" value="Unassembled WGS sequence"/>
</dbReference>
<dbReference type="RefSeq" id="WP_153549337.1">
    <property type="nucleotide sequence ID" value="NZ_WIXK01000018.1"/>
</dbReference>
<protein>
    <submittedName>
        <fullName evidence="3">SH3 domain-containing protein</fullName>
    </submittedName>
</protein>
<evidence type="ECO:0000256" key="1">
    <source>
        <dbReference type="SAM" id="MobiDB-lite"/>
    </source>
</evidence>
<dbReference type="PROSITE" id="PS51781">
    <property type="entry name" value="SH3B"/>
    <property type="match status" value="1"/>
</dbReference>
<proteinExistence type="predicted"/>
<organism evidence="3 4">
    <name type="scientific">Tritonibacter aquimaris</name>
    <dbReference type="NCBI Taxonomy" id="2663379"/>
    <lineage>
        <taxon>Bacteria</taxon>
        <taxon>Pseudomonadati</taxon>
        <taxon>Pseudomonadota</taxon>
        <taxon>Alphaproteobacteria</taxon>
        <taxon>Rhodobacterales</taxon>
        <taxon>Paracoccaceae</taxon>
        <taxon>Tritonibacter</taxon>
    </lineage>
</organism>
<dbReference type="Pfam" id="PF08239">
    <property type="entry name" value="SH3_3"/>
    <property type="match status" value="1"/>
</dbReference>
<sequence length="211" mass="22293">MSTRFVVVSFLGLGLGFYELSGGADFAPPERAERTVATAAEASPQPAPATSERAAQHPLAKPDALARAELPEARPLADPRLRDQVALRQLAQAGQAINSTAAAFDGRTATSQLQLVSLEGGLAGITSQVITPTEPAAVQIEAPAQDIRYVRASRVNMRQGPGTNYSVLTRLLANDKVRVLEDSGTGWLRLKVDSTGRIGWIAASLLTKKAP</sequence>
<dbReference type="Gene3D" id="2.30.30.40">
    <property type="entry name" value="SH3 Domains"/>
    <property type="match status" value="1"/>
</dbReference>
<evidence type="ECO:0000259" key="2">
    <source>
        <dbReference type="PROSITE" id="PS51781"/>
    </source>
</evidence>
<evidence type="ECO:0000313" key="4">
    <source>
        <dbReference type="Proteomes" id="UP000436694"/>
    </source>
</evidence>
<dbReference type="SMART" id="SM00287">
    <property type="entry name" value="SH3b"/>
    <property type="match status" value="1"/>
</dbReference>